<evidence type="ECO:0000313" key="2">
    <source>
        <dbReference type="Proteomes" id="UP000053029"/>
    </source>
</evidence>
<dbReference type="RefSeq" id="XP_013285107.1">
    <property type="nucleotide sequence ID" value="XM_013429653.1"/>
</dbReference>
<dbReference type="EMBL" id="KN846971">
    <property type="protein sequence ID" value="KIW81299.1"/>
    <property type="molecule type" value="Genomic_DNA"/>
</dbReference>
<name>A0A0D2H9P2_9EURO</name>
<dbReference type="SUPFAM" id="SSF53474">
    <property type="entry name" value="alpha/beta-Hydrolases"/>
    <property type="match status" value="1"/>
</dbReference>
<organism evidence="1 2">
    <name type="scientific">Fonsecaea pedrosoi CBS 271.37</name>
    <dbReference type="NCBI Taxonomy" id="1442368"/>
    <lineage>
        <taxon>Eukaryota</taxon>
        <taxon>Fungi</taxon>
        <taxon>Dikarya</taxon>
        <taxon>Ascomycota</taxon>
        <taxon>Pezizomycotina</taxon>
        <taxon>Eurotiomycetes</taxon>
        <taxon>Chaetothyriomycetidae</taxon>
        <taxon>Chaetothyriales</taxon>
        <taxon>Herpotrichiellaceae</taxon>
        <taxon>Fonsecaea</taxon>
    </lineage>
</organism>
<dbReference type="STRING" id="1442368.A0A0D2H9P2"/>
<keyword evidence="2" id="KW-1185">Reference proteome</keyword>
<dbReference type="AlphaFoldDB" id="A0A0D2H9P2"/>
<evidence type="ECO:0000313" key="1">
    <source>
        <dbReference type="EMBL" id="KIW81299.1"/>
    </source>
</evidence>
<dbReference type="InterPro" id="IPR029058">
    <property type="entry name" value="AB_hydrolase_fold"/>
</dbReference>
<dbReference type="Proteomes" id="UP000053029">
    <property type="component" value="Unassembled WGS sequence"/>
</dbReference>
<protein>
    <recommendedName>
        <fullName evidence="3">AB hydrolase-1 domain-containing protein</fullName>
    </recommendedName>
</protein>
<accession>A0A0D2H9P2</accession>
<dbReference type="Gene3D" id="3.40.50.1820">
    <property type="entry name" value="alpha/beta hydrolase"/>
    <property type="match status" value="1"/>
</dbReference>
<dbReference type="VEuPathDB" id="FungiDB:Z517_04324"/>
<gene>
    <name evidence="1" type="ORF">Z517_04324</name>
</gene>
<evidence type="ECO:0008006" key="3">
    <source>
        <dbReference type="Google" id="ProtNLM"/>
    </source>
</evidence>
<proteinExistence type="predicted"/>
<dbReference type="OrthoDB" id="408373at2759"/>
<reference evidence="1 2" key="1">
    <citation type="submission" date="2015-01" db="EMBL/GenBank/DDBJ databases">
        <title>The Genome Sequence of Fonsecaea pedrosoi CBS 271.37.</title>
        <authorList>
            <consortium name="The Broad Institute Genomics Platform"/>
            <person name="Cuomo C."/>
            <person name="de Hoog S."/>
            <person name="Gorbushina A."/>
            <person name="Stielow B."/>
            <person name="Teixiera M."/>
            <person name="Abouelleil A."/>
            <person name="Chapman S.B."/>
            <person name="Priest M."/>
            <person name="Young S.K."/>
            <person name="Wortman J."/>
            <person name="Nusbaum C."/>
            <person name="Birren B."/>
        </authorList>
    </citation>
    <scope>NUCLEOTIDE SEQUENCE [LARGE SCALE GENOMIC DNA]</scope>
    <source>
        <strain evidence="1 2">CBS 271.37</strain>
    </source>
</reference>
<sequence length="407" mass="45280">MATFPSIEKLSKAKSDARGLKAVIRFQSSHEAVDFVFAGSGVSEVRQSQGEAAVTLAASDDFWSTAFQLQESGRPWPGYESLTMGQTTGLTTTGDFIGVIAPHSLALQRLFFVFVQAVRPLNRRPFVETFRDSDNAVGRYVWVKAHGQEARMYYEEAGTGTTALLCQATAGADSRQYRYLLADPEVQKRFRIIAYDLPYHGRSLPPSGDRWWEKIYSPDLEYLMNWVVAFSDALELEQPFFMGCSVGASPTTSFRTPSISPHLFSANMIGASGPIAPEANVHEVQWIYASNYPGVYAGDNDYFARGQDLKRNGHKIHQGTKPVFLLCGEYDHAAHDQEHGAPAVVLSEWTTTALRDSQDVTNVAQFRKHLYRDDDVMALKGTLRLPNMPGTVKAHRVRRIVSRLTSA</sequence>
<dbReference type="HOGENOM" id="CLU_676207_0_0_1"/>
<dbReference type="GeneID" id="25303814"/>